<evidence type="ECO:0000256" key="2">
    <source>
        <dbReference type="ARBA" id="ARBA00008520"/>
    </source>
</evidence>
<organism evidence="8 9">
    <name type="scientific">Paenibacillus roseus</name>
    <dbReference type="NCBI Taxonomy" id="2798579"/>
    <lineage>
        <taxon>Bacteria</taxon>
        <taxon>Bacillati</taxon>
        <taxon>Bacillota</taxon>
        <taxon>Bacilli</taxon>
        <taxon>Bacillales</taxon>
        <taxon>Paenibacillaceae</taxon>
        <taxon>Paenibacillus</taxon>
    </lineage>
</organism>
<dbReference type="InterPro" id="IPR006059">
    <property type="entry name" value="SBP"/>
</dbReference>
<proteinExistence type="inferred from homology"/>
<dbReference type="PANTHER" id="PTHR43649">
    <property type="entry name" value="ARABINOSE-BINDING PROTEIN-RELATED"/>
    <property type="match status" value="1"/>
</dbReference>
<dbReference type="Gene3D" id="3.40.190.10">
    <property type="entry name" value="Periplasmic binding protein-like II"/>
    <property type="match status" value="2"/>
</dbReference>
<protein>
    <recommendedName>
        <fullName evidence="6">Probable sugar-binding periplasmic protein</fullName>
    </recommendedName>
</protein>
<comment type="similarity">
    <text evidence="2">Belongs to the bacterial solute-binding protein 1 family.</text>
</comment>
<dbReference type="Pfam" id="PF13416">
    <property type="entry name" value="SBP_bac_8"/>
    <property type="match status" value="1"/>
</dbReference>
<dbReference type="Proteomes" id="UP000640274">
    <property type="component" value="Unassembled WGS sequence"/>
</dbReference>
<dbReference type="GO" id="GO:0030313">
    <property type="term" value="C:cell envelope"/>
    <property type="evidence" value="ECO:0007669"/>
    <property type="project" value="UniProtKB-SubCell"/>
</dbReference>
<keyword evidence="3" id="KW-0813">Transport</keyword>
<evidence type="ECO:0000256" key="7">
    <source>
        <dbReference type="SAM" id="SignalP"/>
    </source>
</evidence>
<evidence type="ECO:0000256" key="1">
    <source>
        <dbReference type="ARBA" id="ARBA00004196"/>
    </source>
</evidence>
<comment type="caution">
    <text evidence="8">The sequence shown here is derived from an EMBL/GenBank/DDBJ whole genome shotgun (WGS) entry which is preliminary data.</text>
</comment>
<dbReference type="InterPro" id="IPR050490">
    <property type="entry name" value="Bact_solute-bd_prot1"/>
</dbReference>
<comment type="subcellular location">
    <subcellularLocation>
        <location evidence="1">Cell envelope</location>
    </subcellularLocation>
</comment>
<gene>
    <name evidence="8" type="ORF">JFN88_15755</name>
</gene>
<evidence type="ECO:0000313" key="8">
    <source>
        <dbReference type="EMBL" id="MBJ6362674.1"/>
    </source>
</evidence>
<evidence type="ECO:0000313" key="9">
    <source>
        <dbReference type="Proteomes" id="UP000640274"/>
    </source>
</evidence>
<comment type="function">
    <text evidence="5">Part of a binding-protein-dependent transport system for a sugar.</text>
</comment>
<dbReference type="EMBL" id="JAELUP010000089">
    <property type="protein sequence ID" value="MBJ6362674.1"/>
    <property type="molecule type" value="Genomic_DNA"/>
</dbReference>
<dbReference type="PROSITE" id="PS51257">
    <property type="entry name" value="PROKAR_LIPOPROTEIN"/>
    <property type="match status" value="1"/>
</dbReference>
<dbReference type="AlphaFoldDB" id="A0A934J6K6"/>
<feature type="chain" id="PRO_5039608295" description="Probable sugar-binding periplasmic protein" evidence="7">
    <location>
        <begin position="28"/>
        <end position="428"/>
    </location>
</feature>
<dbReference type="RefSeq" id="WP_199020219.1">
    <property type="nucleotide sequence ID" value="NZ_JAELUP010000089.1"/>
</dbReference>
<keyword evidence="9" id="KW-1185">Reference proteome</keyword>
<dbReference type="SUPFAM" id="SSF53850">
    <property type="entry name" value="Periplasmic binding protein-like II"/>
    <property type="match status" value="1"/>
</dbReference>
<sequence length="428" mass="47370">MVIKRSRVLLLALLTVLLAGCSANLQKEPNSKQADEPIEIKMLSSWSTDTERGRALHLLVNKYNEARAGKVKISIDINPDWPNYQEKVKTMIAAKQPPDLFNYNFNPNDLSRQNSGQLLDFSPYMDEQWRSRFKPEDIEALTFNGELTSIPYEKAGVLFYYNKKLFAEAGIQTFPQTWDEFFAACAKLKKKGIIPISLMTADDSWHSTNALTYLAAAADGMDVFKAGVSLDTPGMVAAAEKLKQLFSYSTDDAIGANYSISSNHFALGNTAMIIDGPWLIGSLDDELQKNIGISAGPLVHQGHAQKGFIVTDTYTPWSAGKQASKEKEQAIVDFMKYMTSDDGVRLMTLEGRILLSAELSLSEEELKKAGPVLSQFIDVSGSAPESIIQISRVLKPAAISKLPSLIEGMMFEQYDPAGMVRRMNEANQ</sequence>
<evidence type="ECO:0000256" key="5">
    <source>
        <dbReference type="ARBA" id="ARBA00049629"/>
    </source>
</evidence>
<evidence type="ECO:0000256" key="4">
    <source>
        <dbReference type="ARBA" id="ARBA00022729"/>
    </source>
</evidence>
<name>A0A934J6K6_9BACL</name>
<reference evidence="8" key="1">
    <citation type="submission" date="2020-12" db="EMBL/GenBank/DDBJ databases">
        <authorList>
            <person name="Huq M.A."/>
        </authorList>
    </citation>
    <scope>NUCLEOTIDE SEQUENCE</scope>
    <source>
        <strain evidence="8">MAHUQ-46</strain>
    </source>
</reference>
<feature type="signal peptide" evidence="7">
    <location>
        <begin position="1"/>
        <end position="27"/>
    </location>
</feature>
<evidence type="ECO:0000256" key="6">
    <source>
        <dbReference type="ARBA" id="ARBA00049753"/>
    </source>
</evidence>
<accession>A0A934J6K6</accession>
<keyword evidence="4 7" id="KW-0732">Signal</keyword>
<dbReference type="PANTHER" id="PTHR43649:SF28">
    <property type="entry name" value="BINDING PROTEIN COMPONENT OF ABC SUGAR TRANSPORTER-RELATED"/>
    <property type="match status" value="1"/>
</dbReference>
<evidence type="ECO:0000256" key="3">
    <source>
        <dbReference type="ARBA" id="ARBA00022448"/>
    </source>
</evidence>